<feature type="transmembrane region" description="Helical" evidence="7">
    <location>
        <begin position="122"/>
        <end position="141"/>
    </location>
</feature>
<dbReference type="PANTHER" id="PTHR43141:SF4">
    <property type="entry name" value="CYTOCHROME BD2 SUBUNIT II"/>
    <property type="match status" value="1"/>
</dbReference>
<dbReference type="GO" id="GO:0009055">
    <property type="term" value="F:electron transfer activity"/>
    <property type="evidence" value="ECO:0007669"/>
    <property type="project" value="TreeGrafter"/>
</dbReference>
<feature type="transmembrane region" description="Helical" evidence="7">
    <location>
        <begin position="53"/>
        <end position="71"/>
    </location>
</feature>
<dbReference type="GO" id="GO:0019646">
    <property type="term" value="P:aerobic electron transport chain"/>
    <property type="evidence" value="ECO:0007669"/>
    <property type="project" value="TreeGrafter"/>
</dbReference>
<evidence type="ECO:0000313" key="9">
    <source>
        <dbReference type="Proteomes" id="UP000198521"/>
    </source>
</evidence>
<evidence type="ECO:0000256" key="1">
    <source>
        <dbReference type="ARBA" id="ARBA00004651"/>
    </source>
</evidence>
<dbReference type="Pfam" id="PF02322">
    <property type="entry name" value="Cyt_bd_oxida_II"/>
    <property type="match status" value="1"/>
</dbReference>
<keyword evidence="6 7" id="KW-0472">Membrane</keyword>
<dbReference type="EMBL" id="FOAB01000013">
    <property type="protein sequence ID" value="SEM29946.1"/>
    <property type="molecule type" value="Genomic_DNA"/>
</dbReference>
<evidence type="ECO:0000256" key="5">
    <source>
        <dbReference type="ARBA" id="ARBA00022989"/>
    </source>
</evidence>
<proteinExistence type="inferred from homology"/>
<dbReference type="Proteomes" id="UP000198521">
    <property type="component" value="Unassembled WGS sequence"/>
</dbReference>
<feature type="transmembrane region" description="Helical" evidence="7">
    <location>
        <begin position="234"/>
        <end position="253"/>
    </location>
</feature>
<dbReference type="PANTHER" id="PTHR43141">
    <property type="entry name" value="CYTOCHROME BD2 SUBUNIT II"/>
    <property type="match status" value="1"/>
</dbReference>
<dbReference type="AlphaFoldDB" id="A0A1H7X7Z0"/>
<dbReference type="GO" id="GO:0005886">
    <property type="term" value="C:plasma membrane"/>
    <property type="evidence" value="ECO:0007669"/>
    <property type="project" value="UniProtKB-SubCell"/>
</dbReference>
<dbReference type="GO" id="GO:0016682">
    <property type="term" value="F:oxidoreductase activity, acting on diphenols and related substances as donors, oxygen as acceptor"/>
    <property type="evidence" value="ECO:0007669"/>
    <property type="project" value="TreeGrafter"/>
</dbReference>
<evidence type="ECO:0000256" key="4">
    <source>
        <dbReference type="ARBA" id="ARBA00022692"/>
    </source>
</evidence>
<evidence type="ECO:0000256" key="7">
    <source>
        <dbReference type="SAM" id="Phobius"/>
    </source>
</evidence>
<comment type="subcellular location">
    <subcellularLocation>
        <location evidence="1">Cell membrane</location>
        <topology evidence="1">Multi-pass membrane protein</topology>
    </subcellularLocation>
</comment>
<feature type="transmembrane region" description="Helical" evidence="7">
    <location>
        <begin position="77"/>
        <end position="102"/>
    </location>
</feature>
<evidence type="ECO:0000313" key="8">
    <source>
        <dbReference type="EMBL" id="SEM29946.1"/>
    </source>
</evidence>
<evidence type="ECO:0000256" key="6">
    <source>
        <dbReference type="ARBA" id="ARBA00023136"/>
    </source>
</evidence>
<dbReference type="OrthoDB" id="9776710at2"/>
<evidence type="ECO:0000256" key="3">
    <source>
        <dbReference type="ARBA" id="ARBA00022475"/>
    </source>
</evidence>
<dbReference type="RefSeq" id="WP_091412876.1">
    <property type="nucleotide sequence ID" value="NZ_FOAB01000013.1"/>
</dbReference>
<feature type="transmembrane region" description="Helical" evidence="7">
    <location>
        <begin position="6"/>
        <end position="32"/>
    </location>
</feature>
<comment type="similarity">
    <text evidence="2">Belongs to the cytochrome ubiquinol oxidase subunit 2 family.</text>
</comment>
<feature type="transmembrane region" description="Helical" evidence="7">
    <location>
        <begin position="161"/>
        <end position="186"/>
    </location>
</feature>
<dbReference type="GO" id="GO:0070069">
    <property type="term" value="C:cytochrome complex"/>
    <property type="evidence" value="ECO:0007669"/>
    <property type="project" value="TreeGrafter"/>
</dbReference>
<gene>
    <name evidence="8" type="ORF">SAMN04487910_4674</name>
</gene>
<keyword evidence="4 7" id="KW-0812">Transmembrane</keyword>
<name>A0A1H7X7Z0_AQUAM</name>
<keyword evidence="3" id="KW-1003">Cell membrane</keyword>
<keyword evidence="9" id="KW-1185">Reference proteome</keyword>
<sequence>MLYVVLFFLMFSLYLYVVLGGADYGAGIVEMFSSEENQKITKKTIYRVMGPVWEANHIWIIIMIVILWIAFPAYYNILVVHLHIPLTIVLLGVTLRGVAFVFRHYDAIIDNSQKLYDGMFKVSSLVTPIFLGMVFGGLISGEIQLSENINNLTFYEIFVKPWFNVFSVLVGLFFAALCAFLSSVLLIGESEEGKENIYIRKAAIATIVVFVMGLITFIYGYIDNYFFVKNFITDPYAIAAMIISGILLLPLWLTIKKGRRVLSRLFAGLQVFLILLAALISHFPNIIISKNGSVSLLDQIAPDSVINVLGVSLIIGGAVILPGLFHLLKSFKMIKILEQNKNPSA</sequence>
<dbReference type="InterPro" id="IPR003317">
    <property type="entry name" value="Cyt-d_oxidase_su2"/>
</dbReference>
<evidence type="ECO:0000256" key="2">
    <source>
        <dbReference type="ARBA" id="ARBA00007543"/>
    </source>
</evidence>
<feature type="transmembrane region" description="Helical" evidence="7">
    <location>
        <begin position="308"/>
        <end position="328"/>
    </location>
</feature>
<dbReference type="STRING" id="1038014.SAMN04487910_4674"/>
<feature type="transmembrane region" description="Helical" evidence="7">
    <location>
        <begin position="265"/>
        <end position="288"/>
    </location>
</feature>
<feature type="transmembrane region" description="Helical" evidence="7">
    <location>
        <begin position="198"/>
        <end position="222"/>
    </location>
</feature>
<organism evidence="8 9">
    <name type="scientific">Aquimarina amphilecti</name>
    <dbReference type="NCBI Taxonomy" id="1038014"/>
    <lineage>
        <taxon>Bacteria</taxon>
        <taxon>Pseudomonadati</taxon>
        <taxon>Bacteroidota</taxon>
        <taxon>Flavobacteriia</taxon>
        <taxon>Flavobacteriales</taxon>
        <taxon>Flavobacteriaceae</taxon>
        <taxon>Aquimarina</taxon>
    </lineage>
</organism>
<keyword evidence="5 7" id="KW-1133">Transmembrane helix</keyword>
<reference evidence="8 9" key="1">
    <citation type="submission" date="2016-10" db="EMBL/GenBank/DDBJ databases">
        <authorList>
            <person name="de Groot N.N."/>
        </authorList>
    </citation>
    <scope>NUCLEOTIDE SEQUENCE [LARGE SCALE GENOMIC DNA]</scope>
    <source>
        <strain evidence="8 9">DSM 25232</strain>
    </source>
</reference>
<accession>A0A1H7X7Z0</accession>
<protein>
    <submittedName>
        <fullName evidence="8">Cytochrome bd-I ubiquinol oxidase subunit 2 apoprotein</fullName>
    </submittedName>
</protein>